<name>A0A1H0G4W7_9SPHI</name>
<evidence type="ECO:0008006" key="3">
    <source>
        <dbReference type="Google" id="ProtNLM"/>
    </source>
</evidence>
<dbReference type="OrthoDB" id="791350at2"/>
<dbReference type="Proteomes" id="UP000183200">
    <property type="component" value="Unassembled WGS sequence"/>
</dbReference>
<protein>
    <recommendedName>
        <fullName evidence="3">HNH endonuclease 5 domain-containing protein</fullName>
    </recommendedName>
</protein>
<dbReference type="AlphaFoldDB" id="A0A1H0G4W7"/>
<organism evidence="1 2">
    <name type="scientific">Pedobacter steynii</name>
    <dbReference type="NCBI Taxonomy" id="430522"/>
    <lineage>
        <taxon>Bacteria</taxon>
        <taxon>Pseudomonadati</taxon>
        <taxon>Bacteroidota</taxon>
        <taxon>Sphingobacteriia</taxon>
        <taxon>Sphingobacteriales</taxon>
        <taxon>Sphingobacteriaceae</taxon>
        <taxon>Pedobacter</taxon>
    </lineage>
</organism>
<evidence type="ECO:0000313" key="1">
    <source>
        <dbReference type="EMBL" id="SDO01945.1"/>
    </source>
</evidence>
<sequence>MNNREKKQRIFNLFSQNLEWVKEHPDVNFVPDFSDGYICPLCFDPFFAEDLLHTAKNPLTLEDVPPVSLGGKPLTLTCKSCNSKSGHELDVHLLNVLLENDSKSFLPGSNSRASFEINGRKVNGSVIIDKDGKLVLNVEPKISNPAHSKFFLDKMSPKTVSTYSPVFGFTKPLEWTSPTFTLNVNRIYNQRRADVALLRIAYLLAYANLGNGFLINGGLYKVREQILNPEKNILGNVFWIKTEFPKALEGINIISQPQELQSFLVIFNLKTKSISRQFAIVLPGPSKPSVDVYKFIEEHLCVGDGSGSFDFMVEHIPQIDHLKTKEYAYSSYIFWQRYTHPDYKPNLKPKE</sequence>
<dbReference type="EMBL" id="FNGY01000011">
    <property type="protein sequence ID" value="SDO01945.1"/>
    <property type="molecule type" value="Genomic_DNA"/>
</dbReference>
<gene>
    <name evidence="1" type="ORF">SAMN05421820_11143</name>
</gene>
<accession>A0A1H0G4W7</accession>
<reference evidence="2" key="1">
    <citation type="submission" date="2016-10" db="EMBL/GenBank/DDBJ databases">
        <authorList>
            <person name="Varghese N."/>
            <person name="Submissions S."/>
        </authorList>
    </citation>
    <scope>NUCLEOTIDE SEQUENCE [LARGE SCALE GENOMIC DNA]</scope>
    <source>
        <strain evidence="2">DSM 19110</strain>
    </source>
</reference>
<keyword evidence="2" id="KW-1185">Reference proteome</keyword>
<evidence type="ECO:0000313" key="2">
    <source>
        <dbReference type="Proteomes" id="UP000183200"/>
    </source>
</evidence>
<dbReference type="RefSeq" id="WP_074611815.1">
    <property type="nucleotide sequence ID" value="NZ_FNGY01000011.1"/>
</dbReference>
<proteinExistence type="predicted"/>